<comment type="similarity">
    <text evidence="1">Belongs to the ParB family.</text>
</comment>
<feature type="domain" description="ParB-like N-terminal" evidence="3">
    <location>
        <begin position="4"/>
        <end position="101"/>
    </location>
</feature>
<keyword evidence="5" id="KW-1185">Reference proteome</keyword>
<accession>A0A562N535</accession>
<reference evidence="4 5" key="1">
    <citation type="journal article" date="2015" name="Stand. Genomic Sci.">
        <title>Genomic Encyclopedia of Bacterial and Archaeal Type Strains, Phase III: the genomes of soil and plant-associated and newly described type strains.</title>
        <authorList>
            <person name="Whitman W.B."/>
            <person name="Woyke T."/>
            <person name="Klenk H.P."/>
            <person name="Zhou Y."/>
            <person name="Lilburn T.G."/>
            <person name="Beck B.J."/>
            <person name="De Vos P."/>
            <person name="Vandamme P."/>
            <person name="Eisen J.A."/>
            <person name="Garrity G."/>
            <person name="Hugenholtz P."/>
            <person name="Kyrpides N.C."/>
        </authorList>
    </citation>
    <scope>NUCLEOTIDE SEQUENCE [LARGE SCALE GENOMIC DNA]</scope>
    <source>
        <strain evidence="4 5">CGMCC 1.2546</strain>
    </source>
</reference>
<dbReference type="NCBIfam" id="TIGR00180">
    <property type="entry name" value="parB_part"/>
    <property type="match status" value="1"/>
</dbReference>
<dbReference type="Pfam" id="PF02195">
    <property type="entry name" value="ParB_N"/>
    <property type="match status" value="1"/>
</dbReference>
<dbReference type="GO" id="GO:0007059">
    <property type="term" value="P:chromosome segregation"/>
    <property type="evidence" value="ECO:0007669"/>
    <property type="project" value="TreeGrafter"/>
</dbReference>
<dbReference type="InterPro" id="IPR003115">
    <property type="entry name" value="ParB_N"/>
</dbReference>
<evidence type="ECO:0000313" key="5">
    <source>
        <dbReference type="Proteomes" id="UP000317122"/>
    </source>
</evidence>
<evidence type="ECO:0000256" key="2">
    <source>
        <dbReference type="SAM" id="MobiDB-lite"/>
    </source>
</evidence>
<evidence type="ECO:0000259" key="3">
    <source>
        <dbReference type="SMART" id="SM00470"/>
    </source>
</evidence>
<feature type="region of interest" description="Disordered" evidence="2">
    <location>
        <begin position="308"/>
        <end position="338"/>
    </location>
</feature>
<protein>
    <submittedName>
        <fullName evidence="4">ParB family chromosome partitioning protein</fullName>
    </submittedName>
</protein>
<dbReference type="GO" id="GO:0005694">
    <property type="term" value="C:chromosome"/>
    <property type="evidence" value="ECO:0007669"/>
    <property type="project" value="TreeGrafter"/>
</dbReference>
<feature type="compositionally biased region" description="Basic and acidic residues" evidence="2">
    <location>
        <begin position="308"/>
        <end position="317"/>
    </location>
</feature>
<dbReference type="InterPro" id="IPR050336">
    <property type="entry name" value="Chromosome_partition/occlusion"/>
</dbReference>
<dbReference type="PANTHER" id="PTHR33375:SF7">
    <property type="entry name" value="CHROMOSOME 2-PARTITIONING PROTEIN PARB-RELATED"/>
    <property type="match status" value="1"/>
</dbReference>
<name>A0A562N535_9HYPH</name>
<dbReference type="InterPro" id="IPR004437">
    <property type="entry name" value="ParB/RepB/Spo0J"/>
</dbReference>
<dbReference type="SUPFAM" id="SSF110849">
    <property type="entry name" value="ParB/Sulfiredoxin"/>
    <property type="match status" value="1"/>
</dbReference>
<evidence type="ECO:0000313" key="4">
    <source>
        <dbReference type="EMBL" id="TWI26981.1"/>
    </source>
</evidence>
<dbReference type="GO" id="GO:0003677">
    <property type="term" value="F:DNA binding"/>
    <property type="evidence" value="ECO:0007669"/>
    <property type="project" value="InterPro"/>
</dbReference>
<comment type="caution">
    <text evidence="4">The sequence shown here is derived from an EMBL/GenBank/DDBJ whole genome shotgun (WGS) entry which is preliminary data.</text>
</comment>
<dbReference type="InterPro" id="IPR036086">
    <property type="entry name" value="ParB/Sulfiredoxin_sf"/>
</dbReference>
<sequence length="576" mass="63886">MQLAHIPLDRLNISAVNMRHRKRAPDISDILPSVRARGVLVPLLVRPNGSPESFEIVAGRRRYFAAKSVADERGEAEPLPCAIMEDGDDADALEASLIENIARLDPDEVSQWETFSRLISQGRTVPDIAATFGITELMVKRILALGDLLPKIREAYRREEIDAETARYLTMASKAQQKDWLALFADPEQYAPRGYQLKQWLFGGQSISTTVALFAIEDYPGLTVSDLFGEDSYFADADLFWQRQNEAIAAKRDAYLEAGWCEVVVLEPGQHFHSWDHEKTPRKKGGKVFIAVTHRGAVECHEGWLSRKEARRARENSEGGENPETPDKPSRPELTGPMQNYVDLHRHAAVRAAMLDRPGVALRLMVAHAIAGSGLWQVRPEPQRAANETVAASVAGCKAEASFAEKRREVLALLAVPDEDGRVAGGNGDAFATASVFARLLALSEDDVMRVLAIVMAETLEAGNAVIEALGNHLNVDMGAWWQPDDAFFDLLRDKEIANSMLADVGGKHVADGNVAEKVKTQKKIIRDFLSGENGRRQVEAWLPRWMKFPVESYTDRGGFRTADQWARVQALFASE</sequence>
<organism evidence="4 5">
    <name type="scientific">Mesorhizobium tianshanense</name>
    <dbReference type="NCBI Taxonomy" id="39844"/>
    <lineage>
        <taxon>Bacteria</taxon>
        <taxon>Pseudomonadati</taxon>
        <taxon>Pseudomonadota</taxon>
        <taxon>Alphaproteobacteria</taxon>
        <taxon>Hyphomicrobiales</taxon>
        <taxon>Phyllobacteriaceae</taxon>
        <taxon>Mesorhizobium</taxon>
    </lineage>
</organism>
<evidence type="ECO:0000256" key="1">
    <source>
        <dbReference type="ARBA" id="ARBA00006295"/>
    </source>
</evidence>
<dbReference type="Gene3D" id="3.90.1530.30">
    <property type="match status" value="1"/>
</dbReference>
<dbReference type="RefSeq" id="WP_145721656.1">
    <property type="nucleotide sequence ID" value="NZ_BSPF01000015.1"/>
</dbReference>
<dbReference type="SUPFAM" id="SSF109709">
    <property type="entry name" value="KorB DNA-binding domain-like"/>
    <property type="match status" value="1"/>
</dbReference>
<dbReference type="Gene3D" id="1.10.10.2830">
    <property type="match status" value="1"/>
</dbReference>
<dbReference type="SMART" id="SM00470">
    <property type="entry name" value="ParB"/>
    <property type="match status" value="1"/>
</dbReference>
<dbReference type="EMBL" id="VLKT01000044">
    <property type="protein sequence ID" value="TWI26981.1"/>
    <property type="molecule type" value="Genomic_DNA"/>
</dbReference>
<gene>
    <name evidence="4" type="ORF">IQ26_05677</name>
</gene>
<dbReference type="Proteomes" id="UP000317122">
    <property type="component" value="Unassembled WGS sequence"/>
</dbReference>
<dbReference type="AlphaFoldDB" id="A0A562N535"/>
<dbReference type="OrthoDB" id="9813122at2"/>
<dbReference type="PANTHER" id="PTHR33375">
    <property type="entry name" value="CHROMOSOME-PARTITIONING PROTEIN PARB-RELATED"/>
    <property type="match status" value="1"/>
</dbReference>
<proteinExistence type="inferred from homology"/>